<evidence type="ECO:0000256" key="1">
    <source>
        <dbReference type="SAM" id="Phobius"/>
    </source>
</evidence>
<gene>
    <name evidence="2" type="ORF">BJ554DRAFT_826</name>
</gene>
<evidence type="ECO:0000313" key="2">
    <source>
        <dbReference type="EMBL" id="KAG5458869.1"/>
    </source>
</evidence>
<sequence length="217" mass="23804">MMLVQFWFGVSHVGVQALALPIATGYPVTAAAILKRLRTPIPFKRSLSFRGGCSPCALLRALALSFAGALLALSFARGRSTSRALSFARRPPSQTLALGLFLAERGKLGWRREGRGGLRQEETFTGRARVVFSTLPLAPLNYQADVLHDLLLAVKWAVNHYNADLSTAALDILGPLMVKVQRKAPGMLNPHVILQLFRPVIDHLTDVGRSCCREFFL</sequence>
<comment type="caution">
    <text evidence="2">The sequence shown here is derived from an EMBL/GenBank/DDBJ whole genome shotgun (WGS) entry which is preliminary data.</text>
</comment>
<keyword evidence="1" id="KW-1133">Transmembrane helix</keyword>
<dbReference type="Proteomes" id="UP000673691">
    <property type="component" value="Unassembled WGS sequence"/>
</dbReference>
<feature type="transmembrane region" description="Helical" evidence="1">
    <location>
        <begin position="6"/>
        <end position="34"/>
    </location>
</feature>
<organism evidence="2 3">
    <name type="scientific">Olpidium bornovanus</name>
    <dbReference type="NCBI Taxonomy" id="278681"/>
    <lineage>
        <taxon>Eukaryota</taxon>
        <taxon>Fungi</taxon>
        <taxon>Fungi incertae sedis</taxon>
        <taxon>Olpidiomycota</taxon>
        <taxon>Olpidiomycotina</taxon>
        <taxon>Olpidiomycetes</taxon>
        <taxon>Olpidiales</taxon>
        <taxon>Olpidiaceae</taxon>
        <taxon>Olpidium</taxon>
    </lineage>
</organism>
<evidence type="ECO:0000313" key="3">
    <source>
        <dbReference type="Proteomes" id="UP000673691"/>
    </source>
</evidence>
<keyword evidence="1" id="KW-0472">Membrane</keyword>
<accession>A0A8H7ZTD0</accession>
<dbReference type="AlphaFoldDB" id="A0A8H7ZTD0"/>
<dbReference type="EMBL" id="JAEFCI010007783">
    <property type="protein sequence ID" value="KAG5458869.1"/>
    <property type="molecule type" value="Genomic_DNA"/>
</dbReference>
<proteinExistence type="predicted"/>
<keyword evidence="1" id="KW-0812">Transmembrane</keyword>
<protein>
    <submittedName>
        <fullName evidence="2">Uncharacterized protein</fullName>
    </submittedName>
</protein>
<feature type="transmembrane region" description="Helical" evidence="1">
    <location>
        <begin position="55"/>
        <end position="76"/>
    </location>
</feature>
<name>A0A8H7ZTD0_9FUNG</name>
<keyword evidence="3" id="KW-1185">Reference proteome</keyword>
<reference evidence="2 3" key="1">
    <citation type="journal article" name="Sci. Rep.">
        <title>Genome-scale phylogenetic analyses confirm Olpidium as the closest living zoosporic fungus to the non-flagellated, terrestrial fungi.</title>
        <authorList>
            <person name="Chang Y."/>
            <person name="Rochon D."/>
            <person name="Sekimoto S."/>
            <person name="Wang Y."/>
            <person name="Chovatia M."/>
            <person name="Sandor L."/>
            <person name="Salamov A."/>
            <person name="Grigoriev I.V."/>
            <person name="Stajich J.E."/>
            <person name="Spatafora J.W."/>
        </authorList>
    </citation>
    <scope>NUCLEOTIDE SEQUENCE [LARGE SCALE GENOMIC DNA]</scope>
    <source>
        <strain evidence="2">S191</strain>
    </source>
</reference>